<evidence type="ECO:0000313" key="1">
    <source>
        <dbReference type="EMBL" id="KAK8099940.1"/>
    </source>
</evidence>
<dbReference type="EMBL" id="JAQQWP010000009">
    <property type="protein sequence ID" value="KAK8099940.1"/>
    <property type="molecule type" value="Genomic_DNA"/>
</dbReference>
<dbReference type="AlphaFoldDB" id="A0AAW0Q9Q2"/>
<accession>A0AAW0Q9Q2</accession>
<protein>
    <submittedName>
        <fullName evidence="1">Uncharacterized protein</fullName>
    </submittedName>
</protein>
<gene>
    <name evidence="1" type="ORF">PG999_010314</name>
</gene>
<evidence type="ECO:0000313" key="2">
    <source>
        <dbReference type="Proteomes" id="UP001392437"/>
    </source>
</evidence>
<sequence>MCDYILTGFFALFQTSGYCLAEDAFTQVNLFIEHAKRASAGFKAPEAWFGHLSLEAVPPFISIESDSKRKMEILPVYHAMGDPVEVRFMRNAQHLRLIHRQSVRETCYDLGVDGTMLEVQFLREELRLDFIQCLSSANLHWDRVLHGEDGEMSERDLFCRTKRSDDAVETD</sequence>
<keyword evidence="2" id="KW-1185">Reference proteome</keyword>
<dbReference type="Proteomes" id="UP001392437">
    <property type="component" value="Unassembled WGS sequence"/>
</dbReference>
<organism evidence="1 2">
    <name type="scientific">Apiospora kogelbergensis</name>
    <dbReference type="NCBI Taxonomy" id="1337665"/>
    <lineage>
        <taxon>Eukaryota</taxon>
        <taxon>Fungi</taxon>
        <taxon>Dikarya</taxon>
        <taxon>Ascomycota</taxon>
        <taxon>Pezizomycotina</taxon>
        <taxon>Sordariomycetes</taxon>
        <taxon>Xylariomycetidae</taxon>
        <taxon>Amphisphaeriales</taxon>
        <taxon>Apiosporaceae</taxon>
        <taxon>Apiospora</taxon>
    </lineage>
</organism>
<proteinExistence type="predicted"/>
<comment type="caution">
    <text evidence="1">The sequence shown here is derived from an EMBL/GenBank/DDBJ whole genome shotgun (WGS) entry which is preliminary data.</text>
</comment>
<name>A0AAW0Q9Q2_9PEZI</name>
<reference evidence="1 2" key="1">
    <citation type="submission" date="2023-01" db="EMBL/GenBank/DDBJ databases">
        <title>Analysis of 21 Apiospora genomes using comparative genomics revels a genus with tremendous synthesis potential of carbohydrate active enzymes and secondary metabolites.</title>
        <authorList>
            <person name="Sorensen T."/>
        </authorList>
    </citation>
    <scope>NUCLEOTIDE SEQUENCE [LARGE SCALE GENOMIC DNA]</scope>
    <source>
        <strain evidence="1 2">CBS 117206</strain>
    </source>
</reference>